<dbReference type="GeneID" id="100378657"/>
<evidence type="ECO:0000313" key="4">
    <source>
        <dbReference type="RefSeq" id="XP_006813895.1"/>
    </source>
</evidence>
<comment type="similarity">
    <text evidence="1">Belongs to the aldolase class II family. Adducin subfamily.</text>
</comment>
<dbReference type="NCBIfam" id="NF005451">
    <property type="entry name" value="PRK07044.1"/>
    <property type="match status" value="1"/>
</dbReference>
<sequence>MDENGAINRCCEPQIKLAGSHQYKFPIQDEKLSCYDDAEKNLRCKLASLYRLVDFHRWTHSIYNHITARVSEDDEHFLINPFGLYYYEITGSSLVKIDINGDTLDSGSTDYGVNKAGWTLHSAVHAARPDIHCVIHLHTPAGAAVSCMKCGLLRCCQESLIIGEVAYHPYSGILVDEKERQLIAKNLGKSTKIMILHNHGLVVCGETVEEAYYLLVNLMAAMETQVRLMSCGGLDNMILMDEDMVQKVRSVAGLGGGGVSKDSTEWKFGQLEYEAAMRMLDNMGLKTGYPYKKAIKSKQ</sequence>
<gene>
    <name evidence="4" type="primary">LOC100378657</name>
</gene>
<dbReference type="SMART" id="SM01007">
    <property type="entry name" value="Aldolase_II"/>
    <property type="match status" value="1"/>
</dbReference>
<dbReference type="PANTHER" id="PTHR10672">
    <property type="entry name" value="ADDUCIN"/>
    <property type="match status" value="1"/>
</dbReference>
<protein>
    <submittedName>
        <fullName evidence="4">Alpha-adducin-like</fullName>
    </submittedName>
</protein>
<dbReference type="InterPro" id="IPR001303">
    <property type="entry name" value="Aldolase_II/adducin_N"/>
</dbReference>
<evidence type="ECO:0000313" key="3">
    <source>
        <dbReference type="Proteomes" id="UP000694865"/>
    </source>
</evidence>
<proteinExistence type="inferred from homology"/>
<dbReference type="RefSeq" id="XP_006813895.1">
    <property type="nucleotide sequence ID" value="XM_006813832.1"/>
</dbReference>
<reference evidence="4" key="1">
    <citation type="submission" date="2025-08" db="UniProtKB">
        <authorList>
            <consortium name="RefSeq"/>
        </authorList>
    </citation>
    <scope>IDENTIFICATION</scope>
    <source>
        <tissue evidence="4">Testes</tissue>
    </source>
</reference>
<dbReference type="InterPro" id="IPR051017">
    <property type="entry name" value="Aldolase-II_Adducin_sf"/>
</dbReference>
<evidence type="ECO:0000259" key="2">
    <source>
        <dbReference type="SMART" id="SM01007"/>
    </source>
</evidence>
<dbReference type="Gene3D" id="3.40.225.10">
    <property type="entry name" value="Class II aldolase/adducin N-terminal domain"/>
    <property type="match status" value="1"/>
</dbReference>
<dbReference type="InterPro" id="IPR036409">
    <property type="entry name" value="Aldolase_II/adducin_N_sf"/>
</dbReference>
<keyword evidence="3" id="KW-1185">Reference proteome</keyword>
<accession>A0ABM0M1K4</accession>
<dbReference type="SUPFAM" id="SSF53639">
    <property type="entry name" value="AraD/HMP-PK domain-like"/>
    <property type="match status" value="1"/>
</dbReference>
<dbReference type="PANTHER" id="PTHR10672:SF3">
    <property type="entry name" value="PROTEIN HU-LI TAI SHAO"/>
    <property type="match status" value="1"/>
</dbReference>
<name>A0ABM0M1K4_SACKO</name>
<dbReference type="Pfam" id="PF00596">
    <property type="entry name" value="Aldolase_II"/>
    <property type="match status" value="1"/>
</dbReference>
<feature type="domain" description="Class II aldolase/adducin N-terminal" evidence="2">
    <location>
        <begin position="44"/>
        <end position="226"/>
    </location>
</feature>
<organism evidence="3 4">
    <name type="scientific">Saccoglossus kowalevskii</name>
    <name type="common">Acorn worm</name>
    <dbReference type="NCBI Taxonomy" id="10224"/>
    <lineage>
        <taxon>Eukaryota</taxon>
        <taxon>Metazoa</taxon>
        <taxon>Hemichordata</taxon>
        <taxon>Enteropneusta</taxon>
        <taxon>Harrimaniidae</taxon>
        <taxon>Saccoglossus</taxon>
    </lineage>
</organism>
<evidence type="ECO:0000256" key="1">
    <source>
        <dbReference type="ARBA" id="ARBA00006274"/>
    </source>
</evidence>
<dbReference type="Proteomes" id="UP000694865">
    <property type="component" value="Unplaced"/>
</dbReference>